<dbReference type="EMBL" id="JALJXV010000014">
    <property type="protein sequence ID" value="MCP1677168.1"/>
    <property type="molecule type" value="Genomic_DNA"/>
</dbReference>
<feature type="chain" id="PRO_5042161467" description="Ice-binding protein C-terminal domain-containing protein" evidence="2">
    <location>
        <begin position="24"/>
        <end position="186"/>
    </location>
</feature>
<feature type="domain" description="Ice-binding protein C-terminal" evidence="3">
    <location>
        <begin position="161"/>
        <end position="184"/>
    </location>
</feature>
<dbReference type="RefSeq" id="WP_253485383.1">
    <property type="nucleotide sequence ID" value="NZ_JALJXV010000014.1"/>
</dbReference>
<protein>
    <recommendedName>
        <fullName evidence="3">Ice-binding protein C-terminal domain-containing protein</fullName>
    </recommendedName>
</protein>
<evidence type="ECO:0000256" key="2">
    <source>
        <dbReference type="SAM" id="SignalP"/>
    </source>
</evidence>
<dbReference type="Proteomes" id="UP001205843">
    <property type="component" value="Unassembled WGS sequence"/>
</dbReference>
<feature type="transmembrane region" description="Helical" evidence="1">
    <location>
        <begin position="165"/>
        <end position="181"/>
    </location>
</feature>
<name>A0AAE3G8V0_9GAMM</name>
<evidence type="ECO:0000313" key="4">
    <source>
        <dbReference type="EMBL" id="MCP1677168.1"/>
    </source>
</evidence>
<organism evidence="4 5">
    <name type="scientific">Natronocella acetinitrilica</name>
    <dbReference type="NCBI Taxonomy" id="414046"/>
    <lineage>
        <taxon>Bacteria</taxon>
        <taxon>Pseudomonadati</taxon>
        <taxon>Pseudomonadota</taxon>
        <taxon>Gammaproteobacteria</taxon>
        <taxon>Chromatiales</taxon>
        <taxon>Ectothiorhodospiraceae</taxon>
        <taxon>Natronocella</taxon>
    </lineage>
</organism>
<keyword evidence="5" id="KW-1185">Reference proteome</keyword>
<feature type="signal peptide" evidence="2">
    <location>
        <begin position="1"/>
        <end position="23"/>
    </location>
</feature>
<reference evidence="4" key="1">
    <citation type="submission" date="2022-03" db="EMBL/GenBank/DDBJ databases">
        <title>Genomic Encyclopedia of Type Strains, Phase III (KMG-III): the genomes of soil and plant-associated and newly described type strains.</title>
        <authorList>
            <person name="Whitman W."/>
        </authorList>
    </citation>
    <scope>NUCLEOTIDE SEQUENCE</scope>
    <source>
        <strain evidence="4">ANL 6-2</strain>
    </source>
</reference>
<dbReference type="Pfam" id="PF07589">
    <property type="entry name" value="PEP-CTERM"/>
    <property type="match status" value="1"/>
</dbReference>
<keyword evidence="2" id="KW-0732">Signal</keyword>
<comment type="caution">
    <text evidence="4">The sequence shown here is derived from an EMBL/GenBank/DDBJ whole genome shotgun (WGS) entry which is preliminary data.</text>
</comment>
<keyword evidence="1" id="KW-0472">Membrane</keyword>
<accession>A0AAE3G8V0</accession>
<proteinExistence type="predicted"/>
<gene>
    <name evidence="4" type="ORF">J2T57_004342</name>
</gene>
<evidence type="ECO:0000313" key="5">
    <source>
        <dbReference type="Proteomes" id="UP001205843"/>
    </source>
</evidence>
<keyword evidence="1" id="KW-0812">Transmembrane</keyword>
<evidence type="ECO:0000256" key="1">
    <source>
        <dbReference type="SAM" id="Phobius"/>
    </source>
</evidence>
<keyword evidence="1" id="KW-1133">Transmembrane helix</keyword>
<sequence>MKTTAQTVALAGLLGGMAFAVSAAPITGDPIGNDFGWEPNSTNQQNFDQEVPGREGQEVPYVLFSDSGPGFVTLDFFNETNSQAFFETRIDGVQTGTSPHPIVIGDTIHSGVNVDNRGADGVSFIQQTFGAEQFVDVRLALGGERDWDFDWVRFEVGSTASVPEPGILALLGLGLLGLVIARRRSV</sequence>
<evidence type="ECO:0000259" key="3">
    <source>
        <dbReference type="Pfam" id="PF07589"/>
    </source>
</evidence>
<dbReference type="InterPro" id="IPR013424">
    <property type="entry name" value="Ice-binding_C"/>
</dbReference>
<dbReference type="NCBIfam" id="TIGR02595">
    <property type="entry name" value="PEP_CTERM"/>
    <property type="match status" value="1"/>
</dbReference>
<dbReference type="AlphaFoldDB" id="A0AAE3G8V0"/>